<evidence type="ECO:0000313" key="2">
    <source>
        <dbReference type="EMBL" id="CAD1538747.1"/>
    </source>
</evidence>
<dbReference type="AlphaFoldDB" id="A0A6V7IHS6"/>
<name>A0A6V7IHS6_9HYME</name>
<feature type="compositionally biased region" description="Basic residues" evidence="1">
    <location>
        <begin position="77"/>
        <end position="88"/>
    </location>
</feature>
<sequence>MARDVPFDYRHVVNDKKKETSLNAAPRGSTPYLFFSSIAVTAYFQGSRRNPRGTSASSQVISYLEGGIRPVSWTMRGHSRGREMKKKKCQIDIKPQINPQTSQREEVEEEKL</sequence>
<reference evidence="2" key="1">
    <citation type="submission" date="2020-07" db="EMBL/GenBank/DDBJ databases">
        <authorList>
            <person name="Ferguson B K."/>
        </authorList>
    </citation>
    <scope>NUCLEOTIDE SEQUENCE</scope>
    <source>
        <strain evidence="2">L06</strain>
    </source>
</reference>
<gene>
    <name evidence="2" type="ORF">BBRV_LOCUS24563</name>
</gene>
<accession>A0A6V7IHS6</accession>
<protein>
    <submittedName>
        <fullName evidence="2">Uncharacterized protein</fullName>
    </submittedName>
</protein>
<evidence type="ECO:0000256" key="1">
    <source>
        <dbReference type="SAM" id="MobiDB-lite"/>
    </source>
</evidence>
<feature type="region of interest" description="Disordered" evidence="1">
    <location>
        <begin position="77"/>
        <end position="112"/>
    </location>
</feature>
<organism evidence="2">
    <name type="scientific">Bracon brevicornis</name>
    <dbReference type="NCBI Taxonomy" id="1563983"/>
    <lineage>
        <taxon>Eukaryota</taxon>
        <taxon>Metazoa</taxon>
        <taxon>Ecdysozoa</taxon>
        <taxon>Arthropoda</taxon>
        <taxon>Hexapoda</taxon>
        <taxon>Insecta</taxon>
        <taxon>Pterygota</taxon>
        <taxon>Neoptera</taxon>
        <taxon>Endopterygota</taxon>
        <taxon>Hymenoptera</taxon>
        <taxon>Apocrita</taxon>
        <taxon>Ichneumonoidea</taxon>
        <taxon>Braconidae</taxon>
        <taxon>Braconinae</taxon>
        <taxon>Bracon</taxon>
    </lineage>
</organism>
<dbReference type="EMBL" id="CADCXW020000003">
    <property type="protein sequence ID" value="CAD1538747.1"/>
    <property type="molecule type" value="Genomic_DNA"/>
</dbReference>
<proteinExistence type="predicted"/>